<protein>
    <submittedName>
        <fullName evidence="1">Uncharacterized protein</fullName>
    </submittedName>
</protein>
<sequence>MRCLLPKMHWWKKRKHYVYARERAPSPDASIPGKRQMKINRCKGVVFCVFSICGTATRIVDILKKNAALNISRQFRSPFFNGVLFANGILDSKTITETDIFST</sequence>
<gene>
    <name evidence="1" type="ORF">AVEN_246338_1</name>
</gene>
<keyword evidence="2" id="KW-1185">Reference proteome</keyword>
<dbReference type="AlphaFoldDB" id="A0A4Y2VBT5"/>
<proteinExistence type="predicted"/>
<evidence type="ECO:0000313" key="1">
    <source>
        <dbReference type="EMBL" id="GBO21854.1"/>
    </source>
</evidence>
<reference evidence="1 2" key="1">
    <citation type="journal article" date="2019" name="Sci. Rep.">
        <title>Orb-weaving spider Araneus ventricosus genome elucidates the spidroin gene catalogue.</title>
        <authorList>
            <person name="Kono N."/>
            <person name="Nakamura H."/>
            <person name="Ohtoshi R."/>
            <person name="Moran D.A.P."/>
            <person name="Shinohara A."/>
            <person name="Yoshida Y."/>
            <person name="Fujiwara M."/>
            <person name="Mori M."/>
            <person name="Tomita M."/>
            <person name="Arakawa K."/>
        </authorList>
    </citation>
    <scope>NUCLEOTIDE SEQUENCE [LARGE SCALE GENOMIC DNA]</scope>
</reference>
<evidence type="ECO:0000313" key="2">
    <source>
        <dbReference type="Proteomes" id="UP000499080"/>
    </source>
</evidence>
<dbReference type="EMBL" id="BGPR01044974">
    <property type="protein sequence ID" value="GBO21854.1"/>
    <property type="molecule type" value="Genomic_DNA"/>
</dbReference>
<organism evidence="1 2">
    <name type="scientific">Araneus ventricosus</name>
    <name type="common">Orbweaver spider</name>
    <name type="synonym">Epeira ventricosa</name>
    <dbReference type="NCBI Taxonomy" id="182803"/>
    <lineage>
        <taxon>Eukaryota</taxon>
        <taxon>Metazoa</taxon>
        <taxon>Ecdysozoa</taxon>
        <taxon>Arthropoda</taxon>
        <taxon>Chelicerata</taxon>
        <taxon>Arachnida</taxon>
        <taxon>Araneae</taxon>
        <taxon>Araneomorphae</taxon>
        <taxon>Entelegynae</taxon>
        <taxon>Araneoidea</taxon>
        <taxon>Araneidae</taxon>
        <taxon>Araneus</taxon>
    </lineage>
</organism>
<name>A0A4Y2VBT5_ARAVE</name>
<comment type="caution">
    <text evidence="1">The sequence shown here is derived from an EMBL/GenBank/DDBJ whole genome shotgun (WGS) entry which is preliminary data.</text>
</comment>
<accession>A0A4Y2VBT5</accession>
<dbReference type="Proteomes" id="UP000499080">
    <property type="component" value="Unassembled WGS sequence"/>
</dbReference>